<dbReference type="AlphaFoldDB" id="A0AAE0QM04"/>
<proteinExistence type="inferred from homology"/>
<feature type="domain" description="SOWAHA-C winged helix-turn-helix" evidence="6">
    <location>
        <begin position="3"/>
        <end position="74"/>
    </location>
</feature>
<sequence>MGRGGKVKNAELLSAFTSHINCTEAEERRCNRDLFKSFINNVAVVKRVDDVKYVVVKKKYQEMINAGKSSKASSSSSSSSSSCTTQQRCFSKCDSVSITNADVLNNNSWVCTIPPGCNIHNSKDFVTKQQFNKSAECDSVISPITTSNQEESLTAHVLNVANNTRKGKTGAVFAVVALQSPPCSQSEKIKLSHAIHACHQGFEIPLQQELKTLEARKSSPYLNHESDLNKSPRIKRRQTAVPSSPAPKRGDKVDKHDFSAKNSSAIRLETREHEWLVKSTTGRLSQIYSLLLQDVHLAEKRNFISGFTVLHWAAKHGNSKMVRKILDVGKNVDVNIKSHDGYTPLHVAAIHSHESVLNLLVRQYGANCNIRDNSGKKAYQYLRKDLSTEVKKLLGDPAVLCQDTECGYSDMSKNINTFSNLLQAFVGHRRKSRHQLSFRLISDEQEEKRKDCPLGH</sequence>
<evidence type="ECO:0000256" key="3">
    <source>
        <dbReference type="ARBA" id="ARBA00038122"/>
    </source>
</evidence>
<accession>A0AAE0QM04</accession>
<evidence type="ECO:0000313" key="8">
    <source>
        <dbReference type="Proteomes" id="UP001274896"/>
    </source>
</evidence>
<comment type="similarity">
    <text evidence="3">Belongs to the SOWAH family.</text>
</comment>
<feature type="region of interest" description="Disordered" evidence="5">
    <location>
        <begin position="217"/>
        <end position="256"/>
    </location>
</feature>
<dbReference type="PANTHER" id="PTHR14491">
    <property type="entry name" value="SOSONDOWAH, ISOFORM G"/>
    <property type="match status" value="1"/>
</dbReference>
<name>A0AAE0QM04_9TELE</name>
<dbReference type="InterPro" id="IPR058889">
    <property type="entry name" value="WHD_SOWAHA-C"/>
</dbReference>
<evidence type="ECO:0000259" key="6">
    <source>
        <dbReference type="Pfam" id="PF25877"/>
    </source>
</evidence>
<dbReference type="PANTHER" id="PTHR14491:SF2">
    <property type="entry name" value="ANKYRIN REPEAT DOMAIN-CONTAINING PROTEIN SOWAHA"/>
    <property type="match status" value="1"/>
</dbReference>
<keyword evidence="2 4" id="KW-0040">ANK repeat</keyword>
<dbReference type="Gene3D" id="1.25.40.20">
    <property type="entry name" value="Ankyrin repeat-containing domain"/>
    <property type="match status" value="1"/>
</dbReference>
<dbReference type="PROSITE" id="PS50297">
    <property type="entry name" value="ANK_REP_REGION"/>
    <property type="match status" value="2"/>
</dbReference>
<gene>
    <name evidence="7" type="ORF">QTP70_004903</name>
</gene>
<evidence type="ECO:0000256" key="4">
    <source>
        <dbReference type="PROSITE-ProRule" id="PRU00023"/>
    </source>
</evidence>
<evidence type="ECO:0000256" key="5">
    <source>
        <dbReference type="SAM" id="MobiDB-lite"/>
    </source>
</evidence>
<protein>
    <recommendedName>
        <fullName evidence="6">SOWAHA-C winged helix-turn-helix domain-containing protein</fullName>
    </recommendedName>
</protein>
<comment type="caution">
    <text evidence="7">The sequence shown here is derived from an EMBL/GenBank/DDBJ whole genome shotgun (WGS) entry which is preliminary data.</text>
</comment>
<evidence type="ECO:0000313" key="7">
    <source>
        <dbReference type="EMBL" id="KAK3525683.1"/>
    </source>
</evidence>
<dbReference type="PROSITE" id="PS50088">
    <property type="entry name" value="ANK_REPEAT"/>
    <property type="match status" value="2"/>
</dbReference>
<dbReference type="SMART" id="SM00248">
    <property type="entry name" value="ANK"/>
    <property type="match status" value="2"/>
</dbReference>
<feature type="repeat" description="ANK" evidence="4">
    <location>
        <begin position="305"/>
        <end position="337"/>
    </location>
</feature>
<evidence type="ECO:0000256" key="1">
    <source>
        <dbReference type="ARBA" id="ARBA00022737"/>
    </source>
</evidence>
<keyword evidence="8" id="KW-1185">Reference proteome</keyword>
<evidence type="ECO:0000256" key="2">
    <source>
        <dbReference type="ARBA" id="ARBA00023043"/>
    </source>
</evidence>
<reference evidence="7" key="1">
    <citation type="submission" date="2023-06" db="EMBL/GenBank/DDBJ databases">
        <title>Male Hemibagrus guttatus genome.</title>
        <authorList>
            <person name="Bian C."/>
        </authorList>
    </citation>
    <scope>NUCLEOTIDE SEQUENCE</scope>
    <source>
        <strain evidence="7">Male_cb2023</strain>
        <tissue evidence="7">Muscle</tissue>
    </source>
</reference>
<keyword evidence="1" id="KW-0677">Repeat</keyword>
<dbReference type="Proteomes" id="UP001274896">
    <property type="component" value="Unassembled WGS sequence"/>
</dbReference>
<dbReference type="SUPFAM" id="SSF48403">
    <property type="entry name" value="Ankyrin repeat"/>
    <property type="match status" value="1"/>
</dbReference>
<organism evidence="7 8">
    <name type="scientific">Hemibagrus guttatus</name>
    <dbReference type="NCBI Taxonomy" id="175788"/>
    <lineage>
        <taxon>Eukaryota</taxon>
        <taxon>Metazoa</taxon>
        <taxon>Chordata</taxon>
        <taxon>Craniata</taxon>
        <taxon>Vertebrata</taxon>
        <taxon>Euteleostomi</taxon>
        <taxon>Actinopterygii</taxon>
        <taxon>Neopterygii</taxon>
        <taxon>Teleostei</taxon>
        <taxon>Ostariophysi</taxon>
        <taxon>Siluriformes</taxon>
        <taxon>Bagridae</taxon>
        <taxon>Hemibagrus</taxon>
    </lineage>
</organism>
<dbReference type="Pfam" id="PF12796">
    <property type="entry name" value="Ank_2"/>
    <property type="match status" value="1"/>
</dbReference>
<dbReference type="EMBL" id="JAUCMX010000013">
    <property type="protein sequence ID" value="KAK3525683.1"/>
    <property type="molecule type" value="Genomic_DNA"/>
</dbReference>
<dbReference type="Pfam" id="PF25877">
    <property type="entry name" value="WHD_SOWAH"/>
    <property type="match status" value="1"/>
</dbReference>
<dbReference type="InterPro" id="IPR036770">
    <property type="entry name" value="Ankyrin_rpt-contain_sf"/>
</dbReference>
<dbReference type="InterPro" id="IPR002110">
    <property type="entry name" value="Ankyrin_rpt"/>
</dbReference>
<feature type="repeat" description="ANK" evidence="4">
    <location>
        <begin position="340"/>
        <end position="373"/>
    </location>
</feature>